<sequence>MRMTQIKRILMGTASCLAVVASAQSVSAQDTGDGYLGVLLLGENKRDIQTDVATAITTVDEEEIRDRQAGTISELIDSVPGVNLVNGATAAGAGINIRGFGANGTYGTDQKVLIRVDGVTRGSEELYRIGNQLYTDPFLYKEVSVIRGTVGSFEYGSGVVGGSVQLVTKDASDLTGGEPGFKFRQALEFETNGDGITSSSILAWQPTEDLEFLANYTRRTLGIQDDGSGNLINPDAGDVDDPSYLLKGKYTFGANRDQSLTFAYSDTDSDQRDVPYDAFARLDFGNVDRTIRNKTAELTYRYNPVQNDLIDLSVTLSYSDEVITNDAITPGSSLLDADHQYETTALSFRNTSLFDTGAVSHDLRTGLEFIQRDRLDAYAAYGGVDDRIALFAVDDMTIAENLTLTPALRYETSHVEGSTAPNDGTYDNDALMGGLSARYAFGNGFAVFGSAAYTENLPIIDDLNNSDYMEQPEKSRTFEVGASFRRADLFADGDVFAIKANLYQTALWDVTSYSGTESVDTKGLELEASYSHNAGYYVDLNTNIARGKGSDSDGVKTYWDGVPADSLRVTFGKTFGEELDLSWEVVANDGMTRTDNPSAGFAAHNLRATYVPQSGVLEGTEVRFGVENVFDRQYQPHLWTRAAPGRNFKLTLARTF</sequence>
<evidence type="ECO:0000256" key="6">
    <source>
        <dbReference type="ARBA" id="ARBA00023077"/>
    </source>
</evidence>
<dbReference type="InterPro" id="IPR036942">
    <property type="entry name" value="Beta-barrel_TonB_sf"/>
</dbReference>
<keyword evidence="8 9" id="KW-0998">Cell outer membrane</keyword>
<feature type="signal peptide" evidence="11">
    <location>
        <begin position="1"/>
        <end position="28"/>
    </location>
</feature>
<protein>
    <submittedName>
        <fullName evidence="14">TonB-dependent heme receptor A</fullName>
    </submittedName>
</protein>
<evidence type="ECO:0000256" key="4">
    <source>
        <dbReference type="ARBA" id="ARBA00022452"/>
    </source>
</evidence>
<reference evidence="15" key="1">
    <citation type="submission" date="2017-05" db="EMBL/GenBank/DDBJ databases">
        <authorList>
            <person name="Rodrigo-Torres L."/>
            <person name="Arahal R. D."/>
            <person name="Lucena T."/>
        </authorList>
    </citation>
    <scope>NUCLEOTIDE SEQUENCE [LARGE SCALE GENOMIC DNA]</scope>
    <source>
        <strain evidence="15">CECT 8621</strain>
    </source>
</reference>
<evidence type="ECO:0000256" key="5">
    <source>
        <dbReference type="ARBA" id="ARBA00022692"/>
    </source>
</evidence>
<dbReference type="EMBL" id="FXYE01000002">
    <property type="protein sequence ID" value="SMX42472.1"/>
    <property type="molecule type" value="Genomic_DNA"/>
</dbReference>
<dbReference type="GO" id="GO:0015344">
    <property type="term" value="F:siderophore uptake transmembrane transporter activity"/>
    <property type="evidence" value="ECO:0007669"/>
    <property type="project" value="TreeGrafter"/>
</dbReference>
<feature type="chain" id="PRO_5012714799" evidence="11">
    <location>
        <begin position="29"/>
        <end position="656"/>
    </location>
</feature>
<dbReference type="Pfam" id="PF07715">
    <property type="entry name" value="Plug"/>
    <property type="match status" value="1"/>
</dbReference>
<dbReference type="Pfam" id="PF00593">
    <property type="entry name" value="TonB_dep_Rec_b-barrel"/>
    <property type="match status" value="1"/>
</dbReference>
<dbReference type="SUPFAM" id="SSF56935">
    <property type="entry name" value="Porins"/>
    <property type="match status" value="1"/>
</dbReference>
<dbReference type="InterPro" id="IPR000531">
    <property type="entry name" value="Beta-barrel_TonB"/>
</dbReference>
<dbReference type="InterPro" id="IPR039426">
    <property type="entry name" value="TonB-dep_rcpt-like"/>
</dbReference>
<evidence type="ECO:0000256" key="11">
    <source>
        <dbReference type="SAM" id="SignalP"/>
    </source>
</evidence>
<evidence type="ECO:0000256" key="9">
    <source>
        <dbReference type="PROSITE-ProRule" id="PRU01360"/>
    </source>
</evidence>
<dbReference type="InterPro" id="IPR012910">
    <property type="entry name" value="Plug_dom"/>
</dbReference>
<evidence type="ECO:0000256" key="10">
    <source>
        <dbReference type="RuleBase" id="RU003357"/>
    </source>
</evidence>
<keyword evidence="11" id="KW-0732">Signal</keyword>
<gene>
    <name evidence="14" type="primary">tdhA</name>
    <name evidence="14" type="ORF">COL8621_01980</name>
</gene>
<comment type="subcellular location">
    <subcellularLocation>
        <location evidence="1 9">Cell outer membrane</location>
        <topology evidence="1 9">Multi-pass membrane protein</topology>
    </subcellularLocation>
</comment>
<feature type="domain" description="TonB-dependent receptor-like beta-barrel" evidence="12">
    <location>
        <begin position="248"/>
        <end position="629"/>
    </location>
</feature>
<evidence type="ECO:0000259" key="13">
    <source>
        <dbReference type="Pfam" id="PF07715"/>
    </source>
</evidence>
<dbReference type="PANTHER" id="PTHR30069">
    <property type="entry name" value="TONB-DEPENDENT OUTER MEMBRANE RECEPTOR"/>
    <property type="match status" value="1"/>
</dbReference>
<dbReference type="AlphaFoldDB" id="A0A238KK43"/>
<dbReference type="InterPro" id="IPR037066">
    <property type="entry name" value="Plug_dom_sf"/>
</dbReference>
<evidence type="ECO:0000313" key="15">
    <source>
        <dbReference type="Proteomes" id="UP000202922"/>
    </source>
</evidence>
<dbReference type="GO" id="GO:0009279">
    <property type="term" value="C:cell outer membrane"/>
    <property type="evidence" value="ECO:0007669"/>
    <property type="project" value="UniProtKB-SubCell"/>
</dbReference>
<dbReference type="PROSITE" id="PS52016">
    <property type="entry name" value="TONB_DEPENDENT_REC_3"/>
    <property type="match status" value="1"/>
</dbReference>
<dbReference type="Proteomes" id="UP000202922">
    <property type="component" value="Unassembled WGS sequence"/>
</dbReference>
<keyword evidence="3 9" id="KW-0813">Transport</keyword>
<dbReference type="PANTHER" id="PTHR30069:SF41">
    <property type="entry name" value="HEME_HEMOPEXIN UTILIZATION PROTEIN C"/>
    <property type="match status" value="1"/>
</dbReference>
<proteinExistence type="inferred from homology"/>
<dbReference type="CDD" id="cd01347">
    <property type="entry name" value="ligand_gated_channel"/>
    <property type="match status" value="1"/>
</dbReference>
<evidence type="ECO:0000313" key="14">
    <source>
        <dbReference type="EMBL" id="SMX42472.1"/>
    </source>
</evidence>
<comment type="similarity">
    <text evidence="2 9 10">Belongs to the TonB-dependent receptor family.</text>
</comment>
<keyword evidence="14" id="KW-0675">Receptor</keyword>
<keyword evidence="7 9" id="KW-0472">Membrane</keyword>
<evidence type="ECO:0000256" key="8">
    <source>
        <dbReference type="ARBA" id="ARBA00023237"/>
    </source>
</evidence>
<keyword evidence="4 9" id="KW-1134">Transmembrane beta strand</keyword>
<evidence type="ECO:0000256" key="1">
    <source>
        <dbReference type="ARBA" id="ARBA00004571"/>
    </source>
</evidence>
<accession>A0A238KK43</accession>
<dbReference type="Gene3D" id="2.40.170.20">
    <property type="entry name" value="TonB-dependent receptor, beta-barrel domain"/>
    <property type="match status" value="1"/>
</dbReference>
<keyword evidence="6 10" id="KW-0798">TonB box</keyword>
<dbReference type="Gene3D" id="2.170.130.10">
    <property type="entry name" value="TonB-dependent receptor, plug domain"/>
    <property type="match status" value="1"/>
</dbReference>
<evidence type="ECO:0000256" key="2">
    <source>
        <dbReference type="ARBA" id="ARBA00009810"/>
    </source>
</evidence>
<evidence type="ECO:0000256" key="3">
    <source>
        <dbReference type="ARBA" id="ARBA00022448"/>
    </source>
</evidence>
<organism evidence="14 15">
    <name type="scientific">Actibacterium lipolyticum</name>
    <dbReference type="NCBI Taxonomy" id="1524263"/>
    <lineage>
        <taxon>Bacteria</taxon>
        <taxon>Pseudomonadati</taxon>
        <taxon>Pseudomonadota</taxon>
        <taxon>Alphaproteobacteria</taxon>
        <taxon>Rhodobacterales</taxon>
        <taxon>Roseobacteraceae</taxon>
        <taxon>Actibacterium</taxon>
    </lineage>
</organism>
<dbReference type="GO" id="GO:0044718">
    <property type="term" value="P:siderophore transmembrane transport"/>
    <property type="evidence" value="ECO:0007669"/>
    <property type="project" value="TreeGrafter"/>
</dbReference>
<feature type="domain" description="TonB-dependent receptor plug" evidence="13">
    <location>
        <begin position="50"/>
        <end position="162"/>
    </location>
</feature>
<evidence type="ECO:0000256" key="7">
    <source>
        <dbReference type="ARBA" id="ARBA00023136"/>
    </source>
</evidence>
<keyword evidence="15" id="KW-1185">Reference proteome</keyword>
<evidence type="ECO:0000259" key="12">
    <source>
        <dbReference type="Pfam" id="PF00593"/>
    </source>
</evidence>
<keyword evidence="5 9" id="KW-0812">Transmembrane</keyword>
<name>A0A238KK43_9RHOB</name>